<dbReference type="RefSeq" id="WP_220610621.1">
    <property type="nucleotide sequence ID" value="NZ_CP080598.1"/>
</dbReference>
<evidence type="ECO:0008006" key="3">
    <source>
        <dbReference type="Google" id="ProtNLM"/>
    </source>
</evidence>
<name>A0ABX8X2I4_9CYAN</name>
<dbReference type="EMBL" id="CP080598">
    <property type="protein sequence ID" value="QYX32767.1"/>
    <property type="molecule type" value="Genomic_DNA"/>
</dbReference>
<accession>A0ABX8X2I4</accession>
<keyword evidence="2" id="KW-1185">Reference proteome</keyword>
<evidence type="ECO:0000313" key="2">
    <source>
        <dbReference type="Proteomes" id="UP000826540"/>
    </source>
</evidence>
<dbReference type="Proteomes" id="UP000826540">
    <property type="component" value="Chromosome"/>
</dbReference>
<organism evidence="1 2">
    <name type="scientific">Sphaerospermopsis torques-reginae ITEP-024</name>
    <dbReference type="NCBI Taxonomy" id="984208"/>
    <lineage>
        <taxon>Bacteria</taxon>
        <taxon>Bacillati</taxon>
        <taxon>Cyanobacteriota</taxon>
        <taxon>Cyanophyceae</taxon>
        <taxon>Nostocales</taxon>
        <taxon>Aphanizomenonaceae</taxon>
        <taxon>Sphaerospermopsis</taxon>
        <taxon>Sphaerospermopsis torques-reginae</taxon>
    </lineage>
</organism>
<proteinExistence type="predicted"/>
<gene>
    <name evidence="1" type="ORF">K2F26_05250</name>
</gene>
<sequence>MDRNEFDDNQSKNDTVVDFTRVLGTWINSNTKTRWIGKFTLTKHNEQIIIHAYGLTSSEDWGEAEVTPYVDVMNKENAFFARYDRDSVESLLATNMNKGLCVIAGYHKFKDGQQTDFCREFYYQVN</sequence>
<reference evidence="1 2" key="1">
    <citation type="journal article" date="2022" name="J. Am. Chem. Soc.">
        <title>Biosynthesis of Guanitoxin Enables Global Environmental Detection in Freshwater Cyanobacteria.</title>
        <authorList>
            <person name="Lima S.T."/>
            <person name="Fallon T.R."/>
            <person name="Cordoza J.L."/>
            <person name="Chekan J.R."/>
            <person name="Delbaje E."/>
            <person name="Hopiavuori A.R."/>
            <person name="Alvarenga D.O."/>
            <person name="Wood S.M."/>
            <person name="Luhavaya H."/>
            <person name="Baumgartner J.T."/>
            <person name="Dorr F.A."/>
            <person name="Etchegaray A."/>
            <person name="Pinto E."/>
            <person name="McKinnie S.M.K."/>
            <person name="Fiore M.F."/>
            <person name="Moore B.S."/>
        </authorList>
    </citation>
    <scope>NUCLEOTIDE SEQUENCE [LARGE SCALE GENOMIC DNA]</scope>
    <source>
        <strain evidence="1 2">ITEP-024</strain>
    </source>
</reference>
<evidence type="ECO:0000313" key="1">
    <source>
        <dbReference type="EMBL" id="QYX32767.1"/>
    </source>
</evidence>
<protein>
    <recommendedName>
        <fullName evidence="3">DUF1579 domain-containing protein</fullName>
    </recommendedName>
</protein>